<dbReference type="Pfam" id="PF07681">
    <property type="entry name" value="DoxX"/>
    <property type="match status" value="1"/>
</dbReference>
<keyword evidence="3" id="KW-1003">Cell membrane</keyword>
<evidence type="ECO:0000256" key="2">
    <source>
        <dbReference type="ARBA" id="ARBA00006679"/>
    </source>
</evidence>
<name>A0A4R1HEN8_PSEEN</name>
<keyword evidence="9" id="KW-1185">Reference proteome</keyword>
<evidence type="ECO:0000256" key="5">
    <source>
        <dbReference type="ARBA" id="ARBA00022989"/>
    </source>
</evidence>
<evidence type="ECO:0000256" key="7">
    <source>
        <dbReference type="SAM" id="Phobius"/>
    </source>
</evidence>
<dbReference type="PANTHER" id="PTHR33452:SF1">
    <property type="entry name" value="INNER MEMBRANE PROTEIN YPHA-RELATED"/>
    <property type="match status" value="1"/>
</dbReference>
<comment type="subcellular location">
    <subcellularLocation>
        <location evidence="1">Cell membrane</location>
        <topology evidence="1">Multi-pass membrane protein</topology>
    </subcellularLocation>
</comment>
<feature type="transmembrane region" description="Helical" evidence="7">
    <location>
        <begin position="20"/>
        <end position="39"/>
    </location>
</feature>
<accession>A0A4R1HEN8</accession>
<reference evidence="8 9" key="1">
    <citation type="submission" date="2019-03" db="EMBL/GenBank/DDBJ databases">
        <title>Sequencing the genomes of 1000 actinobacteria strains.</title>
        <authorList>
            <person name="Klenk H.-P."/>
        </authorList>
    </citation>
    <scope>NUCLEOTIDE SEQUENCE [LARGE SCALE GENOMIC DNA]</scope>
    <source>
        <strain evidence="8 9">DSM 44969</strain>
    </source>
</reference>
<dbReference type="EMBL" id="SMFZ01000002">
    <property type="protein sequence ID" value="TCK20574.1"/>
    <property type="molecule type" value="Genomic_DNA"/>
</dbReference>
<dbReference type="AlphaFoldDB" id="A0A4R1HEN8"/>
<dbReference type="InterPro" id="IPR051907">
    <property type="entry name" value="DoxX-like_oxidoreductase"/>
</dbReference>
<dbReference type="InterPro" id="IPR032808">
    <property type="entry name" value="DoxX"/>
</dbReference>
<dbReference type="RefSeq" id="WP_207908831.1">
    <property type="nucleotide sequence ID" value="NZ_SMFZ01000002.1"/>
</dbReference>
<feature type="transmembrane region" description="Helical" evidence="7">
    <location>
        <begin position="102"/>
        <end position="122"/>
    </location>
</feature>
<sequence>MVGSGLVRNRMPRTARIARVVAGLVFVLFGLAKFVFHGYEVAEFARFGFADAGLLVHGVGVLEVVGGIALVAGRLVRPAAALLAVDMLGAVSTAGVTVGGPIHLGLAPVLLLTMLFLVWAGAGRAAAITPRAPA</sequence>
<evidence type="ECO:0000256" key="6">
    <source>
        <dbReference type="ARBA" id="ARBA00023136"/>
    </source>
</evidence>
<evidence type="ECO:0000256" key="1">
    <source>
        <dbReference type="ARBA" id="ARBA00004651"/>
    </source>
</evidence>
<evidence type="ECO:0000256" key="4">
    <source>
        <dbReference type="ARBA" id="ARBA00022692"/>
    </source>
</evidence>
<keyword evidence="4 7" id="KW-0812">Transmembrane</keyword>
<keyword evidence="5 7" id="KW-1133">Transmembrane helix</keyword>
<evidence type="ECO:0000313" key="9">
    <source>
        <dbReference type="Proteomes" id="UP000295560"/>
    </source>
</evidence>
<evidence type="ECO:0000256" key="3">
    <source>
        <dbReference type="ARBA" id="ARBA00022475"/>
    </source>
</evidence>
<organism evidence="8 9">
    <name type="scientific">Pseudonocardia endophytica</name>
    <dbReference type="NCBI Taxonomy" id="401976"/>
    <lineage>
        <taxon>Bacteria</taxon>
        <taxon>Bacillati</taxon>
        <taxon>Actinomycetota</taxon>
        <taxon>Actinomycetes</taxon>
        <taxon>Pseudonocardiales</taxon>
        <taxon>Pseudonocardiaceae</taxon>
        <taxon>Pseudonocardia</taxon>
    </lineage>
</organism>
<comment type="caution">
    <text evidence="8">The sequence shown here is derived from an EMBL/GenBank/DDBJ whole genome shotgun (WGS) entry which is preliminary data.</text>
</comment>
<keyword evidence="6 7" id="KW-0472">Membrane</keyword>
<feature type="transmembrane region" description="Helical" evidence="7">
    <location>
        <begin position="79"/>
        <end position="96"/>
    </location>
</feature>
<feature type="transmembrane region" description="Helical" evidence="7">
    <location>
        <begin position="54"/>
        <end position="72"/>
    </location>
</feature>
<dbReference type="Proteomes" id="UP000295560">
    <property type="component" value="Unassembled WGS sequence"/>
</dbReference>
<gene>
    <name evidence="8" type="ORF">EV378_4535</name>
</gene>
<evidence type="ECO:0000313" key="8">
    <source>
        <dbReference type="EMBL" id="TCK20574.1"/>
    </source>
</evidence>
<dbReference type="GO" id="GO:0005886">
    <property type="term" value="C:plasma membrane"/>
    <property type="evidence" value="ECO:0007669"/>
    <property type="project" value="UniProtKB-SubCell"/>
</dbReference>
<protein>
    <submittedName>
        <fullName evidence="8">Putative oxidoreductase</fullName>
    </submittedName>
</protein>
<proteinExistence type="inferred from homology"/>
<dbReference type="PANTHER" id="PTHR33452">
    <property type="entry name" value="OXIDOREDUCTASE CATD-RELATED"/>
    <property type="match status" value="1"/>
</dbReference>
<comment type="similarity">
    <text evidence="2">Belongs to the DoxX family.</text>
</comment>